<dbReference type="InterPro" id="IPR045155">
    <property type="entry name" value="Beta-lactam_cat"/>
</dbReference>
<dbReference type="InterPro" id="IPR000871">
    <property type="entry name" value="Beta-lactam_class-A"/>
</dbReference>
<dbReference type="InterPro" id="IPR012338">
    <property type="entry name" value="Beta-lactam/transpept-like"/>
</dbReference>
<organism evidence="2 3">
    <name type="scientific">Microseira wollei NIES-4236</name>
    <dbReference type="NCBI Taxonomy" id="2530354"/>
    <lineage>
        <taxon>Bacteria</taxon>
        <taxon>Bacillati</taxon>
        <taxon>Cyanobacteriota</taxon>
        <taxon>Cyanophyceae</taxon>
        <taxon>Oscillatoriophycideae</taxon>
        <taxon>Aerosakkonematales</taxon>
        <taxon>Aerosakkonemataceae</taxon>
        <taxon>Microseira</taxon>
    </lineage>
</organism>
<dbReference type="GO" id="GO:0008800">
    <property type="term" value="F:beta-lactamase activity"/>
    <property type="evidence" value="ECO:0007669"/>
    <property type="project" value="InterPro"/>
</dbReference>
<dbReference type="GO" id="GO:0030655">
    <property type="term" value="P:beta-lactam antibiotic catabolic process"/>
    <property type="evidence" value="ECO:0007669"/>
    <property type="project" value="InterPro"/>
</dbReference>
<accession>A0AAV3X8A0</accession>
<gene>
    <name evidence="2" type="ORF">MiSe_16180</name>
</gene>
<dbReference type="Gene3D" id="3.40.710.10">
    <property type="entry name" value="DD-peptidase/beta-lactamase superfamily"/>
    <property type="match status" value="1"/>
</dbReference>
<protein>
    <recommendedName>
        <fullName evidence="1">Beta-lactamase class A catalytic domain-containing protein</fullName>
    </recommendedName>
</protein>
<dbReference type="EMBL" id="BLAY01000019">
    <property type="protein sequence ID" value="GET36866.1"/>
    <property type="molecule type" value="Genomic_DNA"/>
</dbReference>
<comment type="caution">
    <text evidence="2">The sequence shown here is derived from an EMBL/GenBank/DDBJ whole genome shotgun (WGS) entry which is preliminary data.</text>
</comment>
<dbReference type="PANTHER" id="PTHR35333">
    <property type="entry name" value="BETA-LACTAMASE"/>
    <property type="match status" value="1"/>
</dbReference>
<dbReference type="PANTHER" id="PTHR35333:SF3">
    <property type="entry name" value="BETA-LACTAMASE-TYPE TRANSPEPTIDASE FOLD CONTAINING PROTEIN"/>
    <property type="match status" value="1"/>
</dbReference>
<name>A0AAV3X8A0_9CYAN</name>
<dbReference type="AlphaFoldDB" id="A0AAV3X8A0"/>
<sequence length="293" mass="32494">MVQRQYVALALACLMGILPALGVVPLDIPAPVEESPSQVLDAIVAESGLSSPTIAVCDLERKCLNYRGSRPPQSAASLIKVPIAIALVRKLAADNISLDTEIYVEPSNYTEENFSSIRVGRSYSFKYLLTQALAYSSNIATNQIIDYLGWDYINKTLGELGYPTTRVSHKLKGSVTDPSKNVGWEPNRITSNELTAMMVEIYNRKHPEYEVLAEVLSYQVEKVLGFRALKESPGRWLGEKTGETSLVRGTTVAVEIQGKIYIITVIGNGRKRERKIRRSLYKIVDYIASHKGI</sequence>
<dbReference type="RefSeq" id="WP_226577323.1">
    <property type="nucleotide sequence ID" value="NZ_BLAY01000019.1"/>
</dbReference>
<dbReference type="Pfam" id="PF13354">
    <property type="entry name" value="Beta-lactamase2"/>
    <property type="match status" value="1"/>
</dbReference>
<dbReference type="GO" id="GO:0046677">
    <property type="term" value="P:response to antibiotic"/>
    <property type="evidence" value="ECO:0007669"/>
    <property type="project" value="InterPro"/>
</dbReference>
<evidence type="ECO:0000313" key="2">
    <source>
        <dbReference type="EMBL" id="GET36866.1"/>
    </source>
</evidence>
<feature type="domain" description="Beta-lactamase class A catalytic" evidence="1">
    <location>
        <begin position="55"/>
        <end position="265"/>
    </location>
</feature>
<dbReference type="Proteomes" id="UP001050975">
    <property type="component" value="Unassembled WGS sequence"/>
</dbReference>
<dbReference type="SUPFAM" id="SSF56601">
    <property type="entry name" value="beta-lactamase/transpeptidase-like"/>
    <property type="match status" value="1"/>
</dbReference>
<keyword evidence="3" id="KW-1185">Reference proteome</keyword>
<reference evidence="2" key="1">
    <citation type="submission" date="2019-10" db="EMBL/GenBank/DDBJ databases">
        <title>Draft genome sequece of Microseira wollei NIES-4236.</title>
        <authorList>
            <person name="Yamaguchi H."/>
            <person name="Suzuki S."/>
            <person name="Kawachi M."/>
        </authorList>
    </citation>
    <scope>NUCLEOTIDE SEQUENCE</scope>
    <source>
        <strain evidence="2">NIES-4236</strain>
    </source>
</reference>
<evidence type="ECO:0000313" key="3">
    <source>
        <dbReference type="Proteomes" id="UP001050975"/>
    </source>
</evidence>
<evidence type="ECO:0000259" key="1">
    <source>
        <dbReference type="Pfam" id="PF13354"/>
    </source>
</evidence>
<proteinExistence type="predicted"/>